<feature type="chain" id="PRO_5022108985" description="Histidine kinase" evidence="2">
    <location>
        <begin position="32"/>
        <end position="412"/>
    </location>
</feature>
<organism evidence="3 4">
    <name type="scientific">Kocuria turfanensis</name>
    <dbReference type="NCBI Taxonomy" id="388357"/>
    <lineage>
        <taxon>Bacteria</taxon>
        <taxon>Bacillati</taxon>
        <taxon>Actinomycetota</taxon>
        <taxon>Actinomycetes</taxon>
        <taxon>Micrococcales</taxon>
        <taxon>Micrococcaceae</taxon>
        <taxon>Kocuria</taxon>
    </lineage>
</organism>
<dbReference type="InterPro" id="IPR028994">
    <property type="entry name" value="Integrin_alpha_N"/>
</dbReference>
<evidence type="ECO:0000256" key="2">
    <source>
        <dbReference type="SAM" id="SignalP"/>
    </source>
</evidence>
<evidence type="ECO:0008006" key="5">
    <source>
        <dbReference type="Google" id="ProtNLM"/>
    </source>
</evidence>
<evidence type="ECO:0000256" key="1">
    <source>
        <dbReference type="ARBA" id="ARBA00022729"/>
    </source>
</evidence>
<accession>A0A512ICH9</accession>
<feature type="signal peptide" evidence="2">
    <location>
        <begin position="1"/>
        <end position="31"/>
    </location>
</feature>
<proteinExistence type="predicted"/>
<gene>
    <name evidence="3" type="ORF">KTU01_15330</name>
</gene>
<keyword evidence="4" id="KW-1185">Reference proteome</keyword>
<dbReference type="Gene3D" id="2.130.10.130">
    <property type="entry name" value="Integrin alpha, N-terminal"/>
    <property type="match status" value="1"/>
</dbReference>
<evidence type="ECO:0000313" key="4">
    <source>
        <dbReference type="Proteomes" id="UP000321103"/>
    </source>
</evidence>
<keyword evidence="1 2" id="KW-0732">Signal</keyword>
<dbReference type="RefSeq" id="WP_062734394.1">
    <property type="nucleotide sequence ID" value="NZ_BJZS01000038.1"/>
</dbReference>
<dbReference type="AlphaFoldDB" id="A0A512ICH9"/>
<evidence type="ECO:0000313" key="3">
    <source>
        <dbReference type="EMBL" id="GEO95410.1"/>
    </source>
</evidence>
<dbReference type="EMBL" id="BJZS01000038">
    <property type="protein sequence ID" value="GEO95410.1"/>
    <property type="molecule type" value="Genomic_DNA"/>
</dbReference>
<dbReference type="InterPro" id="IPR013517">
    <property type="entry name" value="FG-GAP"/>
</dbReference>
<comment type="caution">
    <text evidence="3">The sequence shown here is derived from an EMBL/GenBank/DDBJ whole genome shotgun (WGS) entry which is preliminary data.</text>
</comment>
<dbReference type="SUPFAM" id="SSF69318">
    <property type="entry name" value="Integrin alpha N-terminal domain"/>
    <property type="match status" value="1"/>
</dbReference>
<name>A0A512ICH9_9MICC</name>
<dbReference type="Pfam" id="PF13517">
    <property type="entry name" value="FG-GAP_3"/>
    <property type="match status" value="1"/>
</dbReference>
<dbReference type="Proteomes" id="UP000321103">
    <property type="component" value="Unassembled WGS sequence"/>
</dbReference>
<reference evidence="3 4" key="1">
    <citation type="submission" date="2019-07" db="EMBL/GenBank/DDBJ databases">
        <title>Whole genome shotgun sequence of Kocuria turfanensis NBRC 107627.</title>
        <authorList>
            <person name="Hosoyama A."/>
            <person name="Uohara A."/>
            <person name="Ohji S."/>
            <person name="Ichikawa N."/>
        </authorList>
    </citation>
    <scope>NUCLEOTIDE SEQUENCE [LARGE SCALE GENOMIC DNA]</scope>
    <source>
        <strain evidence="3 4">NBRC 107627</strain>
    </source>
</reference>
<protein>
    <recommendedName>
        <fullName evidence="5">Histidine kinase</fullName>
    </recommendedName>
</protein>
<sequence length="412" mass="44011">MKHSLVSRALTGASAAVLATTGIALGGPAHAASAQPVFSYSQGWRVDQHVRELADVNGDGRADVVGFGNSGVQVAFGQTDGTFSTPRMSVRDFGAAQGWRNDRHVRTLADVDGDRRDDIVGFGNAGVYVAYSRGDGSFTAPALKVREFGWNQGWRVDQHPRELADLNGNLTADIVGFGYSGVTISHGRTDRTFDGTGKRIDSFGWDRGWRVDKNPRLLADVDGNSTADIVGFGDAGTYVSYFSALGDTFTQPALEIRDFGYAQGWRVGQHPRMLADVNVNPAGNAAADIIGFGYSGVSVAYSLNGGDYTGAAVRVNNFGQAQGWRGDRHPRTHADINVDGIQDLVGFGNAGVYVAHGRANNTFGPVYLKVAAFGYDDGWTEERYPRLLGDVNGDGRDDVVGFGHSATYVQLS</sequence>
<dbReference type="STRING" id="388357.GCA_001580365_00637"/>